<protein>
    <submittedName>
        <fullName evidence="2">ABC transporter substrate-binding protein</fullName>
    </submittedName>
</protein>
<feature type="domain" description="Fe/B12 periplasmic-binding" evidence="1">
    <location>
        <begin position="2"/>
        <end position="289"/>
    </location>
</feature>
<dbReference type="Proteomes" id="UP000594688">
    <property type="component" value="Chromosome"/>
</dbReference>
<dbReference type="Gene3D" id="3.40.50.1980">
    <property type="entry name" value="Nitrogenase molybdenum iron protein domain"/>
    <property type="match status" value="2"/>
</dbReference>
<reference evidence="2 3" key="1">
    <citation type="submission" date="2020-02" db="EMBL/GenBank/DDBJ databases">
        <title>Genomic and physiological characterization of two novel Nitrospinaceae genera.</title>
        <authorList>
            <person name="Mueller A.J."/>
            <person name="Jung M.-Y."/>
            <person name="Strachan C.R."/>
            <person name="Herbold C.W."/>
            <person name="Kirkegaard R.H."/>
            <person name="Daims H."/>
        </authorList>
    </citation>
    <scope>NUCLEOTIDE SEQUENCE [LARGE SCALE GENOMIC DNA]</scope>
    <source>
        <strain evidence="2">EB</strain>
    </source>
</reference>
<organism evidence="2 3">
    <name type="scientific">Candidatus Nitronauta litoralis</name>
    <dbReference type="NCBI Taxonomy" id="2705533"/>
    <lineage>
        <taxon>Bacteria</taxon>
        <taxon>Pseudomonadati</taxon>
        <taxon>Nitrospinota/Tectimicrobiota group</taxon>
        <taxon>Nitrospinota</taxon>
        <taxon>Nitrospinia</taxon>
        <taxon>Nitrospinales</taxon>
        <taxon>Nitrospinaceae</taxon>
        <taxon>Candidatus Nitronauta</taxon>
    </lineage>
</organism>
<evidence type="ECO:0000259" key="1">
    <source>
        <dbReference type="PROSITE" id="PS50983"/>
    </source>
</evidence>
<dbReference type="InterPro" id="IPR002491">
    <property type="entry name" value="ABC_transptr_periplasmic_BD"/>
</dbReference>
<dbReference type="EMBL" id="CP048685">
    <property type="protein sequence ID" value="QPJ63629.1"/>
    <property type="molecule type" value="Genomic_DNA"/>
</dbReference>
<dbReference type="PANTHER" id="PTHR42860">
    <property type="entry name" value="VITAMIN B12-BINDING PROTEIN"/>
    <property type="match status" value="1"/>
</dbReference>
<gene>
    <name evidence="2" type="ORF">G3M70_17835</name>
</gene>
<dbReference type="PROSITE" id="PS50983">
    <property type="entry name" value="FE_B12_PBP"/>
    <property type="match status" value="1"/>
</dbReference>
<sequence length="313" mass="35201">MKVVSLLPSATDIVCRLGLEDKLVGRSHSCDFPPSVLDLPALTSTRVEPYLPSVEIHRSVENILKEAVTVYQLDEKKLQELAPDFIITQNLCDVCAVSYGQVENACKQAFGDQAQLISLQPGTLEDVWQTVKQVAEALDAVSAYESFRNDVEKRTKYIQEKVANLSKKRVLTIEWIDPVYIGGLWMADMVEICGGKPLFSKPGEKAVVLNAEQLQSIDPEVVVVKPCGFNLDQLIGEIDRLKQQVPWQNWTASREQQFYFVDGNRYFNRPGPFLMESLEILAYCTHPEAFPDFGTRYARDCIRLSAGLELPVN</sequence>
<dbReference type="SUPFAM" id="SSF53807">
    <property type="entry name" value="Helical backbone' metal receptor"/>
    <property type="match status" value="1"/>
</dbReference>
<dbReference type="InterPro" id="IPR051030">
    <property type="entry name" value="Vitamin_B12-ABC_binding"/>
</dbReference>
<proteinExistence type="predicted"/>
<evidence type="ECO:0000313" key="2">
    <source>
        <dbReference type="EMBL" id="QPJ63629.1"/>
    </source>
</evidence>
<name>A0A7T0BZ66_9BACT</name>
<dbReference type="KEGG" id="nli:G3M70_17835"/>
<evidence type="ECO:0000313" key="3">
    <source>
        <dbReference type="Proteomes" id="UP000594688"/>
    </source>
</evidence>
<dbReference type="PANTHER" id="PTHR42860:SF1">
    <property type="entry name" value="VITAMIN B12-BINDING PROTEIN"/>
    <property type="match status" value="1"/>
</dbReference>
<dbReference type="Pfam" id="PF01497">
    <property type="entry name" value="Peripla_BP_2"/>
    <property type="match status" value="1"/>
</dbReference>
<dbReference type="AlphaFoldDB" id="A0A7T0BZ66"/>
<accession>A0A7T0BZ66</accession>